<gene>
    <name evidence="10" type="primary">thiE</name>
    <name evidence="14" type="ORF">HNQ61_003285</name>
</gene>
<evidence type="ECO:0000313" key="15">
    <source>
        <dbReference type="Proteomes" id="UP000582837"/>
    </source>
</evidence>
<keyword evidence="5 10" id="KW-0460">Magnesium</keyword>
<evidence type="ECO:0000256" key="4">
    <source>
        <dbReference type="ARBA" id="ARBA00022723"/>
    </source>
</evidence>
<dbReference type="UniPathway" id="UPA00060">
    <property type="reaction ID" value="UER00141"/>
</dbReference>
<evidence type="ECO:0000256" key="6">
    <source>
        <dbReference type="ARBA" id="ARBA00022977"/>
    </source>
</evidence>
<keyword evidence="15" id="KW-1185">Reference proteome</keyword>
<comment type="pathway">
    <text evidence="2 10 12">Cofactor biosynthesis; thiamine diphosphate biosynthesis; thiamine phosphate from 4-amino-2-methyl-5-diphosphomethylpyrimidine and 4-methyl-5-(2-phosphoethyl)-thiazole: step 1/1.</text>
</comment>
<dbReference type="NCBIfam" id="TIGR00693">
    <property type="entry name" value="thiE"/>
    <property type="match status" value="1"/>
</dbReference>
<evidence type="ECO:0000256" key="3">
    <source>
        <dbReference type="ARBA" id="ARBA00022679"/>
    </source>
</evidence>
<evidence type="ECO:0000256" key="11">
    <source>
        <dbReference type="RuleBase" id="RU003826"/>
    </source>
</evidence>
<reference evidence="14 15" key="1">
    <citation type="submission" date="2020-08" db="EMBL/GenBank/DDBJ databases">
        <title>Genomic Encyclopedia of Type Strains, Phase IV (KMG-IV): sequencing the most valuable type-strain genomes for metagenomic binning, comparative biology and taxonomic classification.</title>
        <authorList>
            <person name="Goeker M."/>
        </authorList>
    </citation>
    <scope>NUCLEOTIDE SEQUENCE [LARGE SCALE GENOMIC DNA]</scope>
    <source>
        <strain evidence="14 15">DSM 29007</strain>
    </source>
</reference>
<dbReference type="GO" id="GO:0004789">
    <property type="term" value="F:thiamine-phosphate diphosphorylase activity"/>
    <property type="evidence" value="ECO:0007669"/>
    <property type="project" value="UniProtKB-UniRule"/>
</dbReference>
<dbReference type="SUPFAM" id="SSF51391">
    <property type="entry name" value="Thiamin phosphate synthase"/>
    <property type="match status" value="1"/>
</dbReference>
<dbReference type="GO" id="GO:0009228">
    <property type="term" value="P:thiamine biosynthetic process"/>
    <property type="evidence" value="ECO:0007669"/>
    <property type="project" value="UniProtKB-KW"/>
</dbReference>
<dbReference type="RefSeq" id="WP_170034855.1">
    <property type="nucleotide sequence ID" value="NZ_JABDTL010000001.1"/>
</dbReference>
<proteinExistence type="inferred from homology"/>
<evidence type="ECO:0000256" key="12">
    <source>
        <dbReference type="RuleBase" id="RU004253"/>
    </source>
</evidence>
<organism evidence="14 15">
    <name type="scientific">Longimicrobium terrae</name>
    <dbReference type="NCBI Taxonomy" id="1639882"/>
    <lineage>
        <taxon>Bacteria</taxon>
        <taxon>Pseudomonadati</taxon>
        <taxon>Gemmatimonadota</taxon>
        <taxon>Longimicrobiia</taxon>
        <taxon>Longimicrobiales</taxon>
        <taxon>Longimicrobiaceae</taxon>
        <taxon>Longimicrobium</taxon>
    </lineage>
</organism>
<keyword evidence="4 10" id="KW-0479">Metal-binding</keyword>
<comment type="cofactor">
    <cofactor evidence="10">
        <name>Mg(2+)</name>
        <dbReference type="ChEBI" id="CHEBI:18420"/>
    </cofactor>
    <text evidence="10">Binds 1 Mg(2+) ion per subunit.</text>
</comment>
<name>A0A841H0W8_9BACT</name>
<comment type="catalytic activity">
    <reaction evidence="9 10 11">
        <text>2-[(2R,5Z)-2-carboxy-4-methylthiazol-5(2H)-ylidene]ethyl phosphate + 4-amino-2-methyl-5-(diphosphooxymethyl)pyrimidine + 2 H(+) = thiamine phosphate + CO2 + diphosphate</text>
        <dbReference type="Rhea" id="RHEA:47844"/>
        <dbReference type="ChEBI" id="CHEBI:15378"/>
        <dbReference type="ChEBI" id="CHEBI:16526"/>
        <dbReference type="ChEBI" id="CHEBI:33019"/>
        <dbReference type="ChEBI" id="CHEBI:37575"/>
        <dbReference type="ChEBI" id="CHEBI:57841"/>
        <dbReference type="ChEBI" id="CHEBI:62899"/>
        <dbReference type="EC" id="2.5.1.3"/>
    </reaction>
</comment>
<sequence length="207" mass="20883">MTNGLAERLRLIVVTDPECGGRPLMDVVRAALQGGAPAIQLRIKDGDARPMADQARALLAETRRAGALLFINDRVDVALAVGAEGAHVGQSDLAATDVRRISPPGFLIGVSAESAELALAAQADGADYVGVGPVYATGSKADAGPPVGTERIGAIAAAVRIPVVGIGGITVENALPVTRAGAAGVAVISAVMQANDPEAATRALLRR</sequence>
<feature type="binding site" evidence="10">
    <location>
        <begin position="188"/>
        <end position="189"/>
    </location>
    <ligand>
        <name>2-[(2R,5Z)-2-carboxy-4-methylthiazol-5(2H)-ylidene]ethyl phosphate</name>
        <dbReference type="ChEBI" id="CHEBI:62899"/>
    </ligand>
</feature>
<feature type="binding site" evidence="10">
    <location>
        <position position="111"/>
    </location>
    <ligand>
        <name>4-amino-2-methyl-5-(diphosphooxymethyl)pyrimidine</name>
        <dbReference type="ChEBI" id="CHEBI:57841"/>
    </ligand>
</feature>
<dbReference type="Pfam" id="PF02581">
    <property type="entry name" value="TMP-TENI"/>
    <property type="match status" value="1"/>
</dbReference>
<dbReference type="InterPro" id="IPR034291">
    <property type="entry name" value="TMP_synthase"/>
</dbReference>
<dbReference type="InterPro" id="IPR013785">
    <property type="entry name" value="Aldolase_TIM"/>
</dbReference>
<keyword evidence="6 10" id="KW-0784">Thiamine biosynthesis</keyword>
<dbReference type="HAMAP" id="MF_00097">
    <property type="entry name" value="TMP_synthase"/>
    <property type="match status" value="1"/>
</dbReference>
<feature type="binding site" evidence="10">
    <location>
        <position position="72"/>
    </location>
    <ligand>
        <name>4-amino-2-methyl-5-(diphosphooxymethyl)pyrimidine</name>
        <dbReference type="ChEBI" id="CHEBI:57841"/>
    </ligand>
</feature>
<accession>A0A841H0W8</accession>
<dbReference type="InterPro" id="IPR022998">
    <property type="entry name" value="ThiamineP_synth_TenI"/>
</dbReference>
<dbReference type="InterPro" id="IPR036206">
    <property type="entry name" value="ThiamineP_synth_sf"/>
</dbReference>
<dbReference type="EC" id="2.5.1.3" evidence="10"/>
<feature type="binding site" evidence="10">
    <location>
        <position position="92"/>
    </location>
    <ligand>
        <name>Mg(2+)</name>
        <dbReference type="ChEBI" id="CHEBI:18420"/>
    </ligand>
</feature>
<dbReference type="Proteomes" id="UP000582837">
    <property type="component" value="Unassembled WGS sequence"/>
</dbReference>
<evidence type="ECO:0000256" key="2">
    <source>
        <dbReference type="ARBA" id="ARBA00005165"/>
    </source>
</evidence>
<feature type="binding site" evidence="10">
    <location>
        <begin position="40"/>
        <end position="44"/>
    </location>
    <ligand>
        <name>4-amino-2-methyl-5-(diphosphooxymethyl)pyrimidine</name>
        <dbReference type="ChEBI" id="CHEBI:57841"/>
    </ligand>
</feature>
<dbReference type="AlphaFoldDB" id="A0A841H0W8"/>
<comment type="function">
    <text evidence="1 10">Condenses 4-methyl-5-(beta-hydroxyethyl)thiazole monophosphate (THZ-P) and 2-methyl-4-amino-5-hydroxymethyl pyrimidine pyrophosphate (HMP-PP) to form thiamine monophosphate (TMP).</text>
</comment>
<comment type="catalytic activity">
    <reaction evidence="8 10 11">
        <text>2-(2-carboxy-4-methylthiazol-5-yl)ethyl phosphate + 4-amino-2-methyl-5-(diphosphooxymethyl)pyrimidine + 2 H(+) = thiamine phosphate + CO2 + diphosphate</text>
        <dbReference type="Rhea" id="RHEA:47848"/>
        <dbReference type="ChEBI" id="CHEBI:15378"/>
        <dbReference type="ChEBI" id="CHEBI:16526"/>
        <dbReference type="ChEBI" id="CHEBI:33019"/>
        <dbReference type="ChEBI" id="CHEBI:37575"/>
        <dbReference type="ChEBI" id="CHEBI:57841"/>
        <dbReference type="ChEBI" id="CHEBI:62890"/>
        <dbReference type="EC" id="2.5.1.3"/>
    </reaction>
</comment>
<evidence type="ECO:0000256" key="1">
    <source>
        <dbReference type="ARBA" id="ARBA00003814"/>
    </source>
</evidence>
<evidence type="ECO:0000256" key="10">
    <source>
        <dbReference type="HAMAP-Rule" id="MF_00097"/>
    </source>
</evidence>
<comment type="caution">
    <text evidence="14">The sequence shown here is derived from an EMBL/GenBank/DDBJ whole genome shotgun (WGS) entry which is preliminary data.</text>
</comment>
<dbReference type="CDD" id="cd00564">
    <property type="entry name" value="TMP_TenI"/>
    <property type="match status" value="1"/>
</dbReference>
<evidence type="ECO:0000256" key="9">
    <source>
        <dbReference type="ARBA" id="ARBA00047883"/>
    </source>
</evidence>
<dbReference type="PANTHER" id="PTHR20857:SF15">
    <property type="entry name" value="THIAMINE-PHOSPHATE SYNTHASE"/>
    <property type="match status" value="1"/>
</dbReference>
<evidence type="ECO:0000259" key="13">
    <source>
        <dbReference type="Pfam" id="PF02581"/>
    </source>
</evidence>
<feature type="binding site" evidence="10">
    <location>
        <position position="73"/>
    </location>
    <ligand>
        <name>Mg(2+)</name>
        <dbReference type="ChEBI" id="CHEBI:18420"/>
    </ligand>
</feature>
<dbReference type="EMBL" id="JACHIA010000009">
    <property type="protein sequence ID" value="MBB6071657.1"/>
    <property type="molecule type" value="Genomic_DNA"/>
</dbReference>
<evidence type="ECO:0000256" key="7">
    <source>
        <dbReference type="ARBA" id="ARBA00047334"/>
    </source>
</evidence>
<feature type="binding site" evidence="10">
    <location>
        <position position="140"/>
    </location>
    <ligand>
        <name>4-amino-2-methyl-5-(diphosphooxymethyl)pyrimidine</name>
        <dbReference type="ChEBI" id="CHEBI:57841"/>
    </ligand>
</feature>
<dbReference type="Gene3D" id="3.20.20.70">
    <property type="entry name" value="Aldolase class I"/>
    <property type="match status" value="1"/>
</dbReference>
<keyword evidence="3 10" id="KW-0808">Transferase</keyword>
<dbReference type="FunFam" id="3.20.20.70:FF:000096">
    <property type="entry name" value="Thiamine-phosphate synthase"/>
    <property type="match status" value="1"/>
</dbReference>
<feature type="binding site" evidence="10">
    <location>
        <begin position="137"/>
        <end position="139"/>
    </location>
    <ligand>
        <name>2-[(2R,5Z)-2-carboxy-4-methylthiazol-5(2H)-ylidene]ethyl phosphate</name>
        <dbReference type="ChEBI" id="CHEBI:62899"/>
    </ligand>
</feature>
<evidence type="ECO:0000256" key="5">
    <source>
        <dbReference type="ARBA" id="ARBA00022842"/>
    </source>
</evidence>
<dbReference type="GO" id="GO:0009229">
    <property type="term" value="P:thiamine diphosphate biosynthetic process"/>
    <property type="evidence" value="ECO:0007669"/>
    <property type="project" value="UniProtKB-UniRule"/>
</dbReference>
<evidence type="ECO:0000256" key="8">
    <source>
        <dbReference type="ARBA" id="ARBA00047851"/>
    </source>
</evidence>
<feature type="domain" description="Thiamine phosphate synthase/TenI" evidence="13">
    <location>
        <begin position="11"/>
        <end position="191"/>
    </location>
</feature>
<protein>
    <recommendedName>
        <fullName evidence="10">Thiamine-phosphate synthase</fullName>
        <shortName evidence="10">TP synthase</shortName>
        <shortName evidence="10">TPS</shortName>
        <ecNumber evidence="10">2.5.1.3</ecNumber>
    </recommendedName>
    <alternativeName>
        <fullName evidence="10">Thiamine-phosphate pyrophosphorylase</fullName>
        <shortName evidence="10">TMP pyrophosphorylase</shortName>
        <shortName evidence="10">TMP-PPase</shortName>
    </alternativeName>
</protein>
<comment type="catalytic activity">
    <reaction evidence="7 10 11">
        <text>4-methyl-5-(2-phosphooxyethyl)-thiazole + 4-amino-2-methyl-5-(diphosphooxymethyl)pyrimidine + H(+) = thiamine phosphate + diphosphate</text>
        <dbReference type="Rhea" id="RHEA:22328"/>
        <dbReference type="ChEBI" id="CHEBI:15378"/>
        <dbReference type="ChEBI" id="CHEBI:33019"/>
        <dbReference type="ChEBI" id="CHEBI:37575"/>
        <dbReference type="ChEBI" id="CHEBI:57841"/>
        <dbReference type="ChEBI" id="CHEBI:58296"/>
        <dbReference type="EC" id="2.5.1.3"/>
    </reaction>
</comment>
<dbReference type="GO" id="GO:0000287">
    <property type="term" value="F:magnesium ion binding"/>
    <property type="evidence" value="ECO:0007669"/>
    <property type="project" value="UniProtKB-UniRule"/>
</dbReference>
<dbReference type="PANTHER" id="PTHR20857">
    <property type="entry name" value="THIAMINE-PHOSPHATE PYROPHOSPHORYLASE"/>
    <property type="match status" value="1"/>
</dbReference>
<feature type="binding site" evidence="10">
    <location>
        <position position="168"/>
    </location>
    <ligand>
        <name>2-[(2R,5Z)-2-carboxy-4-methylthiazol-5(2H)-ylidene]ethyl phosphate</name>
        <dbReference type="ChEBI" id="CHEBI:62899"/>
    </ligand>
</feature>
<dbReference type="GO" id="GO:0005737">
    <property type="term" value="C:cytoplasm"/>
    <property type="evidence" value="ECO:0007669"/>
    <property type="project" value="TreeGrafter"/>
</dbReference>
<comment type="similarity">
    <text evidence="10 11">Belongs to the thiamine-phosphate synthase family.</text>
</comment>
<evidence type="ECO:0000313" key="14">
    <source>
        <dbReference type="EMBL" id="MBB6071657.1"/>
    </source>
</evidence>